<gene>
    <name evidence="2" type="ORF">TCLT_LOCUS3557</name>
</gene>
<evidence type="ECO:0000256" key="1">
    <source>
        <dbReference type="SAM" id="MobiDB-lite"/>
    </source>
</evidence>
<dbReference type="EMBL" id="UYYF01001781">
    <property type="protein sequence ID" value="VDN00121.1"/>
    <property type="molecule type" value="Genomic_DNA"/>
</dbReference>
<reference evidence="2 3" key="2">
    <citation type="submission" date="2018-11" db="EMBL/GenBank/DDBJ databases">
        <authorList>
            <consortium name="Pathogen Informatics"/>
        </authorList>
    </citation>
    <scope>NUCLEOTIDE SEQUENCE [LARGE SCALE GENOMIC DNA]</scope>
</reference>
<accession>A0A0N5CTK6</accession>
<evidence type="ECO:0000313" key="4">
    <source>
        <dbReference type="WBParaSite" id="TCLT_0000356601-mRNA-1"/>
    </source>
</evidence>
<evidence type="ECO:0000313" key="3">
    <source>
        <dbReference type="Proteomes" id="UP000276776"/>
    </source>
</evidence>
<organism evidence="4">
    <name type="scientific">Thelazia callipaeda</name>
    <name type="common">Oriental eyeworm</name>
    <name type="synonym">Parasitic nematode</name>
    <dbReference type="NCBI Taxonomy" id="103827"/>
    <lineage>
        <taxon>Eukaryota</taxon>
        <taxon>Metazoa</taxon>
        <taxon>Ecdysozoa</taxon>
        <taxon>Nematoda</taxon>
        <taxon>Chromadorea</taxon>
        <taxon>Rhabditida</taxon>
        <taxon>Spirurina</taxon>
        <taxon>Spiruromorpha</taxon>
        <taxon>Thelazioidea</taxon>
        <taxon>Thelaziidae</taxon>
        <taxon>Thelazia</taxon>
    </lineage>
</organism>
<dbReference type="OrthoDB" id="9449012at2759"/>
<dbReference type="Proteomes" id="UP000276776">
    <property type="component" value="Unassembled WGS sequence"/>
</dbReference>
<dbReference type="WBParaSite" id="TCLT_0000356601-mRNA-1">
    <property type="protein sequence ID" value="TCLT_0000356601-mRNA-1"/>
    <property type="gene ID" value="TCLT_0000356601"/>
</dbReference>
<sequence length="128" mass="14797">MRMWNMNTELVEEPFRWDQRSYSIVLRIMKLQQQGTVLHFEKYGSDPQPNIGRTNGTVENGNSKKNDELASLTTAKSSNTENWRTVTCTIYSRASSSGEYRIIQLLGNSYTKFLHGADETYSYELEKN</sequence>
<feature type="region of interest" description="Disordered" evidence="1">
    <location>
        <begin position="42"/>
        <end position="65"/>
    </location>
</feature>
<dbReference type="STRING" id="103827.A0A0N5CTK6"/>
<proteinExistence type="predicted"/>
<keyword evidence="3" id="KW-1185">Reference proteome</keyword>
<reference evidence="4" key="1">
    <citation type="submission" date="2017-02" db="UniProtKB">
        <authorList>
            <consortium name="WormBaseParasite"/>
        </authorList>
    </citation>
    <scope>IDENTIFICATION</scope>
</reference>
<feature type="compositionally biased region" description="Polar residues" evidence="1">
    <location>
        <begin position="47"/>
        <end position="61"/>
    </location>
</feature>
<dbReference type="AlphaFoldDB" id="A0A0N5CTK6"/>
<evidence type="ECO:0000313" key="2">
    <source>
        <dbReference type="EMBL" id="VDN00121.1"/>
    </source>
</evidence>
<protein>
    <submittedName>
        <fullName evidence="4">I-set domain-containing protein</fullName>
    </submittedName>
</protein>
<name>A0A0N5CTK6_THECL</name>